<organism evidence="1 2">
    <name type="scientific">Litoreibacter meonggei</name>
    <dbReference type="NCBI Taxonomy" id="1049199"/>
    <lineage>
        <taxon>Bacteria</taxon>
        <taxon>Pseudomonadati</taxon>
        <taxon>Pseudomonadota</taxon>
        <taxon>Alphaproteobacteria</taxon>
        <taxon>Rhodobacterales</taxon>
        <taxon>Roseobacteraceae</taxon>
        <taxon>Litoreibacter</taxon>
    </lineage>
</organism>
<sequence>MKTLTSAQPPRLEGCAAALTNVRIITSHVADTDPVVAASRSAD</sequence>
<evidence type="ECO:0000313" key="2">
    <source>
        <dbReference type="Proteomes" id="UP000269157"/>
    </source>
</evidence>
<protein>
    <submittedName>
        <fullName evidence="1">Uncharacterized protein</fullName>
    </submittedName>
</protein>
<name>A0A497X4J5_9RHOB</name>
<comment type="caution">
    <text evidence="1">The sequence shown here is derived from an EMBL/GenBank/DDBJ whole genome shotgun (WGS) entry which is preliminary data.</text>
</comment>
<proteinExistence type="predicted"/>
<dbReference type="EMBL" id="RCCE01000001">
    <property type="protein sequence ID" value="RLJ60111.1"/>
    <property type="molecule type" value="Genomic_DNA"/>
</dbReference>
<dbReference type="AlphaFoldDB" id="A0A497X4J5"/>
<evidence type="ECO:0000313" key="1">
    <source>
        <dbReference type="EMBL" id="RLJ60111.1"/>
    </source>
</evidence>
<dbReference type="Proteomes" id="UP000269157">
    <property type="component" value="Unassembled WGS sequence"/>
</dbReference>
<gene>
    <name evidence="1" type="ORF">BCF46_0305</name>
</gene>
<reference evidence="1 2" key="1">
    <citation type="submission" date="2018-10" db="EMBL/GenBank/DDBJ databases">
        <title>Genomic Encyclopedia of Archaeal and Bacterial Type Strains, Phase II (KMG-II): from individual species to whole genera.</title>
        <authorList>
            <person name="Goeker M."/>
        </authorList>
    </citation>
    <scope>NUCLEOTIDE SEQUENCE [LARGE SCALE GENOMIC DNA]</scope>
    <source>
        <strain evidence="1 2">DSM 29466</strain>
    </source>
</reference>
<keyword evidence="2" id="KW-1185">Reference proteome</keyword>
<dbReference type="RefSeq" id="WP_281272077.1">
    <property type="nucleotide sequence ID" value="NZ_RCCE01000001.1"/>
</dbReference>
<accession>A0A497X4J5</accession>